<comment type="caution">
    <text evidence="2">The sequence shown here is derived from an EMBL/GenBank/DDBJ whole genome shotgun (WGS) entry which is preliminary data.</text>
</comment>
<sequence length="419" mass="46884">FRLPIPSPSLLKSPLSSSFQVPSTIRSGDSLPSSRQSPLKRLAEAQSLLNELLELDESLIAHCPQIEDFADDILKKLSHIRVSISSSLHSPSLSYSSSSCPSPTFDSSSRSDRSDGMKNEGRSLSIPRSDRLHYSSLLSPRHNLSPPPSSACSTSSDFSYWSSSDGMPPSFAAAQLAFDTQIYSRCVQIVERMAKGEERNLERGLLLLAHRSYSHMVEDSENDADAAKMAQYWVAFIDRSLDPQSLPLQRLELLDYRCEAVEALNGFSRERDEELAVKRITSTLDCYKVSLLVFRPFDLNSLRRLLRLAIVLNDTHIAKGALLCVSHKSLISIPETAEYLEADEVYCSAVRKSWRDRAKYEEETKTSTRIKTDTDAVVATEMMGEIQQLRPIVSVSRSASNESDDIVQKIFIEDLVIRL</sequence>
<accession>A0AAN4ZQ84</accession>
<reference evidence="3" key="1">
    <citation type="submission" date="2022-10" db="EMBL/GenBank/DDBJ databases">
        <title>Genome assembly of Pristionchus species.</title>
        <authorList>
            <person name="Yoshida K."/>
            <person name="Sommer R.J."/>
        </authorList>
    </citation>
    <scope>NUCLEOTIDE SEQUENCE [LARGE SCALE GENOMIC DNA]</scope>
    <source>
        <strain evidence="3">RS5460</strain>
    </source>
</reference>
<feature type="non-terminal residue" evidence="2">
    <location>
        <position position="1"/>
    </location>
</feature>
<feature type="compositionally biased region" description="Low complexity" evidence="1">
    <location>
        <begin position="89"/>
        <end position="108"/>
    </location>
</feature>
<name>A0AAN4ZQ84_9BILA</name>
<dbReference type="Proteomes" id="UP001328107">
    <property type="component" value="Unassembled WGS sequence"/>
</dbReference>
<evidence type="ECO:0000313" key="3">
    <source>
        <dbReference type="Proteomes" id="UP001328107"/>
    </source>
</evidence>
<feature type="region of interest" description="Disordered" evidence="1">
    <location>
        <begin position="89"/>
        <end position="125"/>
    </location>
</feature>
<gene>
    <name evidence="2" type="ORF">PMAYCL1PPCAC_12627</name>
</gene>
<keyword evidence="3" id="KW-1185">Reference proteome</keyword>
<organism evidence="2 3">
    <name type="scientific">Pristionchus mayeri</name>
    <dbReference type="NCBI Taxonomy" id="1317129"/>
    <lineage>
        <taxon>Eukaryota</taxon>
        <taxon>Metazoa</taxon>
        <taxon>Ecdysozoa</taxon>
        <taxon>Nematoda</taxon>
        <taxon>Chromadorea</taxon>
        <taxon>Rhabditida</taxon>
        <taxon>Rhabditina</taxon>
        <taxon>Diplogasteromorpha</taxon>
        <taxon>Diplogasteroidea</taxon>
        <taxon>Neodiplogasteridae</taxon>
        <taxon>Pristionchus</taxon>
    </lineage>
</organism>
<evidence type="ECO:0000313" key="2">
    <source>
        <dbReference type="EMBL" id="GMR42432.1"/>
    </source>
</evidence>
<feature type="compositionally biased region" description="Basic and acidic residues" evidence="1">
    <location>
        <begin position="109"/>
        <end position="121"/>
    </location>
</feature>
<dbReference type="AlphaFoldDB" id="A0AAN4ZQ84"/>
<proteinExistence type="predicted"/>
<dbReference type="EMBL" id="BTRK01000003">
    <property type="protein sequence ID" value="GMR42432.1"/>
    <property type="molecule type" value="Genomic_DNA"/>
</dbReference>
<protein>
    <submittedName>
        <fullName evidence="2">Uncharacterized protein</fullName>
    </submittedName>
</protein>
<evidence type="ECO:0000256" key="1">
    <source>
        <dbReference type="SAM" id="MobiDB-lite"/>
    </source>
</evidence>